<dbReference type="CDD" id="cd01997">
    <property type="entry name" value="GMP_synthase_C"/>
    <property type="match status" value="1"/>
</dbReference>
<protein>
    <recommendedName>
        <fullName evidence="9">GMP synthase [glutamine-hydrolyzing]</fullName>
        <ecNumber evidence="9">6.3.5.2</ecNumber>
    </recommendedName>
    <alternativeName>
        <fullName evidence="9">GMP synthetase</fullName>
    </alternativeName>
    <alternativeName>
        <fullName evidence="9">Glutamine amidotransferase</fullName>
    </alternativeName>
</protein>
<evidence type="ECO:0000256" key="2">
    <source>
        <dbReference type="ARBA" id="ARBA00005153"/>
    </source>
</evidence>
<evidence type="ECO:0000313" key="12">
    <source>
        <dbReference type="EMBL" id="HIV02697.1"/>
    </source>
</evidence>
<keyword evidence="8 9" id="KW-0315">Glutamine amidotransferase</keyword>
<evidence type="ECO:0000259" key="11">
    <source>
        <dbReference type="PROSITE" id="PS51553"/>
    </source>
</evidence>
<dbReference type="Proteomes" id="UP000886743">
    <property type="component" value="Unassembled WGS sequence"/>
</dbReference>
<evidence type="ECO:0000256" key="7">
    <source>
        <dbReference type="ARBA" id="ARBA00022840"/>
    </source>
</evidence>
<keyword evidence="6 9" id="KW-0658">Purine biosynthesis</keyword>
<evidence type="ECO:0000256" key="1">
    <source>
        <dbReference type="ARBA" id="ARBA00002332"/>
    </source>
</evidence>
<organism evidence="12 13">
    <name type="scientific">Candidatus Aphodoplasma excrementigallinarum</name>
    <dbReference type="NCBI Taxonomy" id="2840673"/>
    <lineage>
        <taxon>Bacteria</taxon>
        <taxon>Bacillati</taxon>
        <taxon>Bacillota</taxon>
        <taxon>Clostridia</taxon>
        <taxon>Eubacteriales</taxon>
        <taxon>Candidatus Aphodoplasma</taxon>
    </lineage>
</organism>
<keyword evidence="5 9" id="KW-0332">GMP biosynthesis</keyword>
<dbReference type="FunFam" id="3.30.300.10:FF:000002">
    <property type="entry name" value="GMP synthase [glutamine-hydrolyzing]"/>
    <property type="match status" value="1"/>
</dbReference>
<dbReference type="PROSITE" id="PS51273">
    <property type="entry name" value="GATASE_TYPE_1"/>
    <property type="match status" value="1"/>
</dbReference>
<dbReference type="AlphaFoldDB" id="A0A9D1T051"/>
<comment type="catalytic activity">
    <reaction evidence="9">
        <text>XMP + L-glutamine + ATP + H2O = GMP + L-glutamate + AMP + diphosphate + 2 H(+)</text>
        <dbReference type="Rhea" id="RHEA:11680"/>
        <dbReference type="ChEBI" id="CHEBI:15377"/>
        <dbReference type="ChEBI" id="CHEBI:15378"/>
        <dbReference type="ChEBI" id="CHEBI:29985"/>
        <dbReference type="ChEBI" id="CHEBI:30616"/>
        <dbReference type="ChEBI" id="CHEBI:33019"/>
        <dbReference type="ChEBI" id="CHEBI:57464"/>
        <dbReference type="ChEBI" id="CHEBI:58115"/>
        <dbReference type="ChEBI" id="CHEBI:58359"/>
        <dbReference type="ChEBI" id="CHEBI:456215"/>
        <dbReference type="EC" id="6.3.5.2"/>
    </reaction>
</comment>
<feature type="active site" description="Nucleophile" evidence="9">
    <location>
        <position position="80"/>
    </location>
</feature>
<dbReference type="NCBIfam" id="TIGR00884">
    <property type="entry name" value="guaA_Cterm"/>
    <property type="match status" value="1"/>
</dbReference>
<dbReference type="PANTHER" id="PTHR11922:SF2">
    <property type="entry name" value="GMP SYNTHASE [GLUTAMINE-HYDROLYZING]"/>
    <property type="match status" value="1"/>
</dbReference>
<dbReference type="NCBIfam" id="TIGR00888">
    <property type="entry name" value="guaA_Nterm"/>
    <property type="match status" value="1"/>
</dbReference>
<reference evidence="12" key="2">
    <citation type="journal article" date="2021" name="PeerJ">
        <title>Extensive microbial diversity within the chicken gut microbiome revealed by metagenomics and culture.</title>
        <authorList>
            <person name="Gilroy R."/>
            <person name="Ravi A."/>
            <person name="Getino M."/>
            <person name="Pursley I."/>
            <person name="Horton D.L."/>
            <person name="Alikhan N.F."/>
            <person name="Baker D."/>
            <person name="Gharbi K."/>
            <person name="Hall N."/>
            <person name="Watson M."/>
            <person name="Adriaenssens E.M."/>
            <person name="Foster-Nyarko E."/>
            <person name="Jarju S."/>
            <person name="Secka A."/>
            <person name="Antonio M."/>
            <person name="Oren A."/>
            <person name="Chaudhuri R.R."/>
            <person name="La Ragione R."/>
            <person name="Hildebrand F."/>
            <person name="Pallen M.J."/>
        </authorList>
    </citation>
    <scope>NUCLEOTIDE SEQUENCE</scope>
    <source>
        <strain evidence="12">4920</strain>
    </source>
</reference>
<proteinExistence type="inferred from homology"/>
<dbReference type="InterPro" id="IPR022310">
    <property type="entry name" value="NAD/GMP_synthase"/>
</dbReference>
<dbReference type="CDD" id="cd01742">
    <property type="entry name" value="GATase1_GMP_Synthase"/>
    <property type="match status" value="1"/>
</dbReference>
<dbReference type="PRINTS" id="PR00096">
    <property type="entry name" value="GATASE"/>
</dbReference>
<dbReference type="InterPro" id="IPR017926">
    <property type="entry name" value="GATASE"/>
</dbReference>
<dbReference type="InterPro" id="IPR001674">
    <property type="entry name" value="GMP_synth_C"/>
</dbReference>
<comment type="function">
    <text evidence="1 9">Catalyzes the synthesis of GMP from XMP.</text>
</comment>
<dbReference type="EMBL" id="DVOF01000116">
    <property type="protein sequence ID" value="HIV02697.1"/>
    <property type="molecule type" value="Genomic_DNA"/>
</dbReference>
<evidence type="ECO:0000256" key="5">
    <source>
        <dbReference type="ARBA" id="ARBA00022749"/>
    </source>
</evidence>
<sequence length="510" mass="55899">MEKIIALDFGGQYSQLIARRVRESGVYCELLPNFTNIENLKDPEIKGIILTGGPSSVYAENAPLCDMEVFELGVPVLGICYGAQLLAQHFGGEVGSLGVAEYGGVTMEADVTSPLFDGVAKTSTVWMNHNDSVKKLPDGFVGLASTKNCPYAALSNAEKGLYGIQFHPEVRHSEYGFAVLKNFVHKICGCKGDWSMANLEEEQIKLIREQVGTSNVVSGLSGGVDSAVASVLVHKAIGKQLTCIFVDHGLLREGEAQEVLDVYQKGFGMNLVFVDAKERFLKKLEGVSDPERKRKIIGEEFIRVFEEEASKVDAADFLVQGTIYPDVIESGGSANAAVIKSHHNVGGLPEDTRFKAIIEPLRSLFKDEVRALGTQMGIPDEQVWRQPFPGPGLAIRVLGDITEEKLEIVRKSDLILRQEVAAAGLTRDIWQYFTVFTPLRTVGVMGDDRTYDHVVAVRAVTSDDAMTVDFAKIPYDVLGKISNRIINEVKGVNRVVYDITSKPPGTIEWE</sequence>
<dbReference type="Pfam" id="PF02540">
    <property type="entry name" value="NAD_synthase"/>
    <property type="match status" value="1"/>
</dbReference>
<keyword evidence="3 9" id="KW-0436">Ligase</keyword>
<evidence type="ECO:0000256" key="10">
    <source>
        <dbReference type="PROSITE-ProRule" id="PRU00886"/>
    </source>
</evidence>
<dbReference type="PANTHER" id="PTHR11922">
    <property type="entry name" value="GMP SYNTHASE-RELATED"/>
    <property type="match status" value="1"/>
</dbReference>
<dbReference type="Gene3D" id="3.40.50.620">
    <property type="entry name" value="HUPs"/>
    <property type="match status" value="1"/>
</dbReference>
<evidence type="ECO:0000256" key="6">
    <source>
        <dbReference type="ARBA" id="ARBA00022755"/>
    </source>
</evidence>
<evidence type="ECO:0000256" key="3">
    <source>
        <dbReference type="ARBA" id="ARBA00022598"/>
    </source>
</evidence>
<dbReference type="Gene3D" id="3.30.300.10">
    <property type="match status" value="1"/>
</dbReference>
<feature type="domain" description="GMPS ATP-PPase" evidence="11">
    <location>
        <begin position="194"/>
        <end position="385"/>
    </location>
</feature>
<gene>
    <name evidence="9 12" type="primary">guaA</name>
    <name evidence="12" type="ORF">IAC74_03920</name>
</gene>
<feature type="binding site" evidence="10">
    <location>
        <begin position="221"/>
        <end position="227"/>
    </location>
    <ligand>
        <name>ATP</name>
        <dbReference type="ChEBI" id="CHEBI:30616"/>
    </ligand>
</feature>
<name>A0A9D1T051_9FIRM</name>
<dbReference type="PROSITE" id="PS51553">
    <property type="entry name" value="GMPS_ATP_PPASE"/>
    <property type="match status" value="1"/>
</dbReference>
<dbReference type="HAMAP" id="MF_00344">
    <property type="entry name" value="GMP_synthase"/>
    <property type="match status" value="1"/>
</dbReference>
<evidence type="ECO:0000313" key="13">
    <source>
        <dbReference type="Proteomes" id="UP000886743"/>
    </source>
</evidence>
<accession>A0A9D1T051</accession>
<dbReference type="GO" id="GO:0005829">
    <property type="term" value="C:cytosol"/>
    <property type="evidence" value="ECO:0007669"/>
    <property type="project" value="TreeGrafter"/>
</dbReference>
<dbReference type="Pfam" id="PF00958">
    <property type="entry name" value="GMP_synt_C"/>
    <property type="match status" value="1"/>
</dbReference>
<feature type="active site" evidence="9">
    <location>
        <position position="169"/>
    </location>
</feature>
<comment type="subunit">
    <text evidence="9">Homodimer.</text>
</comment>
<keyword evidence="4 9" id="KW-0547">Nucleotide-binding</keyword>
<dbReference type="NCBIfam" id="NF000848">
    <property type="entry name" value="PRK00074.1"/>
    <property type="match status" value="1"/>
</dbReference>
<dbReference type="GO" id="GO:0003921">
    <property type="term" value="F:GMP synthase activity"/>
    <property type="evidence" value="ECO:0007669"/>
    <property type="project" value="InterPro"/>
</dbReference>
<keyword evidence="7 9" id="KW-0067">ATP-binding</keyword>
<reference evidence="12" key="1">
    <citation type="submission" date="2020-10" db="EMBL/GenBank/DDBJ databases">
        <authorList>
            <person name="Gilroy R."/>
        </authorList>
    </citation>
    <scope>NUCLEOTIDE SEQUENCE</scope>
    <source>
        <strain evidence="12">4920</strain>
    </source>
</reference>
<dbReference type="InterPro" id="IPR022955">
    <property type="entry name" value="GMP_synthase"/>
</dbReference>
<dbReference type="SUPFAM" id="SSF52402">
    <property type="entry name" value="Adenine nucleotide alpha hydrolases-like"/>
    <property type="match status" value="1"/>
</dbReference>
<dbReference type="EC" id="6.3.5.2" evidence="9"/>
<dbReference type="PRINTS" id="PR00099">
    <property type="entry name" value="CPSGATASE"/>
</dbReference>
<dbReference type="Pfam" id="PF00117">
    <property type="entry name" value="GATase"/>
    <property type="match status" value="1"/>
</dbReference>
<dbReference type="Gene3D" id="3.40.50.880">
    <property type="match status" value="1"/>
</dbReference>
<comment type="pathway">
    <text evidence="2 9">Purine metabolism; GMP biosynthesis; GMP from XMP (L-Gln route): step 1/1.</text>
</comment>
<dbReference type="InterPro" id="IPR014729">
    <property type="entry name" value="Rossmann-like_a/b/a_fold"/>
</dbReference>
<feature type="active site" evidence="9">
    <location>
        <position position="167"/>
    </location>
</feature>
<dbReference type="InterPro" id="IPR004739">
    <property type="entry name" value="GMP_synth_GATase"/>
</dbReference>
<dbReference type="SUPFAM" id="SSF52317">
    <property type="entry name" value="Class I glutamine amidotransferase-like"/>
    <property type="match status" value="1"/>
</dbReference>
<evidence type="ECO:0000256" key="8">
    <source>
        <dbReference type="ARBA" id="ARBA00022962"/>
    </source>
</evidence>
<evidence type="ECO:0000256" key="4">
    <source>
        <dbReference type="ARBA" id="ARBA00022741"/>
    </source>
</evidence>
<dbReference type="InterPro" id="IPR025777">
    <property type="entry name" value="GMPS_ATP_PPase_dom"/>
</dbReference>
<dbReference type="GO" id="GO:0005524">
    <property type="term" value="F:ATP binding"/>
    <property type="evidence" value="ECO:0007669"/>
    <property type="project" value="UniProtKB-UniRule"/>
</dbReference>
<comment type="caution">
    <text evidence="12">The sequence shown here is derived from an EMBL/GenBank/DDBJ whole genome shotgun (WGS) entry which is preliminary data.</text>
</comment>
<dbReference type="FunFam" id="3.40.50.880:FF:000001">
    <property type="entry name" value="GMP synthase [glutamine-hydrolyzing]"/>
    <property type="match status" value="1"/>
</dbReference>
<dbReference type="InterPro" id="IPR029062">
    <property type="entry name" value="Class_I_gatase-like"/>
</dbReference>
<dbReference type="PRINTS" id="PR00097">
    <property type="entry name" value="ANTSNTHASEII"/>
</dbReference>
<dbReference type="FunFam" id="3.40.50.620:FF:000001">
    <property type="entry name" value="GMP synthase [glutamine-hydrolyzing]"/>
    <property type="match status" value="1"/>
</dbReference>
<evidence type="ECO:0000256" key="9">
    <source>
        <dbReference type="HAMAP-Rule" id="MF_00344"/>
    </source>
</evidence>